<name>A0ABU3K3J2_9BACT</name>
<protein>
    <submittedName>
        <fullName evidence="1">Uncharacterized protein</fullName>
    </submittedName>
</protein>
<evidence type="ECO:0000313" key="1">
    <source>
        <dbReference type="EMBL" id="MDT7040977.1"/>
    </source>
</evidence>
<gene>
    <name evidence="1" type="ORF">PPG34_01365</name>
</gene>
<organism evidence="1 2">
    <name type="scientific">Candidatus Nitronereus thalassa</name>
    <dbReference type="NCBI Taxonomy" id="3020898"/>
    <lineage>
        <taxon>Bacteria</taxon>
        <taxon>Pseudomonadati</taxon>
        <taxon>Nitrospirota</taxon>
        <taxon>Nitrospiria</taxon>
        <taxon>Nitrospirales</taxon>
        <taxon>Nitrospiraceae</taxon>
        <taxon>Candidatus Nitronereus</taxon>
    </lineage>
</organism>
<keyword evidence="2" id="KW-1185">Reference proteome</keyword>
<sequence>MHHRIFGTGRSGETLKSFMGALALTVCSLVLVAAGWAGEGGHKHDHSPDKQIAKLTKRLGLSDAQQAKIKPILEDKAKKLDALYTRK</sequence>
<evidence type="ECO:0000313" key="2">
    <source>
        <dbReference type="Proteomes" id="UP001250932"/>
    </source>
</evidence>
<dbReference type="RefSeq" id="WP_313831336.1">
    <property type="nucleotide sequence ID" value="NZ_JAQOUE010000001.1"/>
</dbReference>
<reference evidence="1 2" key="1">
    <citation type="journal article" date="2023" name="ISME J.">
        <title>Cultivation and genomic characterization of novel and ubiquitous marine nitrite-oxidizing bacteria from the Nitrospirales.</title>
        <authorList>
            <person name="Mueller A.J."/>
            <person name="Daebeler A."/>
            <person name="Herbold C.W."/>
            <person name="Kirkegaard R.H."/>
            <person name="Daims H."/>
        </authorList>
    </citation>
    <scope>NUCLEOTIDE SEQUENCE [LARGE SCALE GENOMIC DNA]</scope>
    <source>
        <strain evidence="1 2">EB</strain>
    </source>
</reference>
<proteinExistence type="predicted"/>
<dbReference type="Proteomes" id="UP001250932">
    <property type="component" value="Unassembled WGS sequence"/>
</dbReference>
<comment type="caution">
    <text evidence="1">The sequence shown here is derived from an EMBL/GenBank/DDBJ whole genome shotgun (WGS) entry which is preliminary data.</text>
</comment>
<accession>A0ABU3K3J2</accession>
<dbReference type="EMBL" id="JAQOUE010000001">
    <property type="protein sequence ID" value="MDT7040977.1"/>
    <property type="molecule type" value="Genomic_DNA"/>
</dbReference>